<protein>
    <submittedName>
        <fullName evidence="1">Cupin domain-containing protein</fullName>
    </submittedName>
</protein>
<dbReference type="SUPFAM" id="SSF51182">
    <property type="entry name" value="RmlC-like cupins"/>
    <property type="match status" value="1"/>
</dbReference>
<dbReference type="Gene3D" id="2.60.120.10">
    <property type="entry name" value="Jelly Rolls"/>
    <property type="match status" value="1"/>
</dbReference>
<dbReference type="Proteomes" id="UP001623232">
    <property type="component" value="Plasmid unnamed3"/>
</dbReference>
<name>A0ABZ2Y358_9RHOB</name>
<dbReference type="RefSeq" id="WP_343211417.1">
    <property type="nucleotide sequence ID" value="NZ_CP123587.1"/>
</dbReference>
<organism evidence="1 2">
    <name type="scientific">Aliisedimentitalea scapharcae</name>
    <dbReference type="NCBI Taxonomy" id="1524259"/>
    <lineage>
        <taxon>Bacteria</taxon>
        <taxon>Pseudomonadati</taxon>
        <taxon>Pseudomonadota</taxon>
        <taxon>Alphaproteobacteria</taxon>
        <taxon>Rhodobacterales</taxon>
        <taxon>Roseobacteraceae</taxon>
        <taxon>Aliisedimentitalea</taxon>
    </lineage>
</organism>
<accession>A0ABZ2Y358</accession>
<geneLocation type="plasmid" evidence="1 2">
    <name>unnamed3</name>
</geneLocation>
<sequence>MLSELCPEVYSCWPAEKQQEIISNWENRQVGSRIVSETDTLRIWHLELQPGERAPFHRHEETYFWTVLGDGKSRSHYHDGTVRNADYKAGDTRHFELRDGDFFVHDLENIGETPLTFVTVEFKA</sequence>
<proteinExistence type="predicted"/>
<dbReference type="EMBL" id="CP123587">
    <property type="protein sequence ID" value="WZK91514.1"/>
    <property type="molecule type" value="Genomic_DNA"/>
</dbReference>
<keyword evidence="1" id="KW-0614">Plasmid</keyword>
<gene>
    <name evidence="1" type="ORF">QEZ52_23080</name>
</gene>
<evidence type="ECO:0000313" key="1">
    <source>
        <dbReference type="EMBL" id="WZK91514.1"/>
    </source>
</evidence>
<dbReference type="InterPro" id="IPR014710">
    <property type="entry name" value="RmlC-like_jellyroll"/>
</dbReference>
<reference evidence="1 2" key="1">
    <citation type="submission" date="2023-04" db="EMBL/GenBank/DDBJ databases">
        <title>Complete genome sequence of Alisedimentitalea scapharcae.</title>
        <authorList>
            <person name="Rong J.-C."/>
            <person name="Yi M.-L."/>
            <person name="Zhao Q."/>
        </authorList>
    </citation>
    <scope>NUCLEOTIDE SEQUENCE [LARGE SCALE GENOMIC DNA]</scope>
    <source>
        <strain evidence="1 2">KCTC 42119</strain>
        <plasmid evidence="1 2">unnamed3</plasmid>
    </source>
</reference>
<evidence type="ECO:0000313" key="2">
    <source>
        <dbReference type="Proteomes" id="UP001623232"/>
    </source>
</evidence>
<dbReference type="InterPro" id="IPR011051">
    <property type="entry name" value="RmlC_Cupin_sf"/>
</dbReference>
<keyword evidence="2" id="KW-1185">Reference proteome</keyword>